<dbReference type="HAMAP" id="MF_00440">
    <property type="entry name" value="NrdR"/>
    <property type="match status" value="1"/>
</dbReference>
<comment type="cofactor">
    <cofactor evidence="7">
        <name>Zn(2+)</name>
        <dbReference type="ChEBI" id="CHEBI:29105"/>
    </cofactor>
    <text evidence="7">Binds 1 zinc ion.</text>
</comment>
<dbReference type="Proteomes" id="UP000178017">
    <property type="component" value="Unassembled WGS sequence"/>
</dbReference>
<keyword evidence="7" id="KW-0862">Zinc</keyword>
<dbReference type="GO" id="GO:0003677">
    <property type="term" value="F:DNA binding"/>
    <property type="evidence" value="ECO:0007669"/>
    <property type="project" value="UniProtKB-KW"/>
</dbReference>
<evidence type="ECO:0000256" key="3">
    <source>
        <dbReference type="ARBA" id="ARBA00022840"/>
    </source>
</evidence>
<name>A0A1F5MID6_9BACT</name>
<keyword evidence="3 7" id="KW-0067">ATP-binding</keyword>
<evidence type="ECO:0000313" key="10">
    <source>
        <dbReference type="Proteomes" id="UP000178017"/>
    </source>
</evidence>
<feature type="domain" description="ATP-cone" evidence="8">
    <location>
        <begin position="49"/>
        <end position="138"/>
    </location>
</feature>
<dbReference type="GO" id="GO:0008270">
    <property type="term" value="F:zinc ion binding"/>
    <property type="evidence" value="ECO:0007669"/>
    <property type="project" value="UniProtKB-UniRule"/>
</dbReference>
<evidence type="ECO:0000256" key="7">
    <source>
        <dbReference type="HAMAP-Rule" id="MF_00440"/>
    </source>
</evidence>
<keyword evidence="7" id="KW-0863">Zinc-finger</keyword>
<keyword evidence="6 7" id="KW-0804">Transcription</keyword>
<proteinExistence type="inferred from homology"/>
<dbReference type="PROSITE" id="PS51161">
    <property type="entry name" value="ATP_CONE"/>
    <property type="match status" value="1"/>
</dbReference>
<dbReference type="GO" id="GO:0005524">
    <property type="term" value="F:ATP binding"/>
    <property type="evidence" value="ECO:0007669"/>
    <property type="project" value="UniProtKB-UniRule"/>
</dbReference>
<evidence type="ECO:0000256" key="6">
    <source>
        <dbReference type="ARBA" id="ARBA00023163"/>
    </source>
</evidence>
<protein>
    <recommendedName>
        <fullName evidence="7">Transcriptional repressor NrdR</fullName>
    </recommendedName>
</protein>
<evidence type="ECO:0000256" key="1">
    <source>
        <dbReference type="ARBA" id="ARBA00022491"/>
    </source>
</evidence>
<gene>
    <name evidence="7" type="primary">nrdR</name>
    <name evidence="9" type="ORF">A3B49_01245</name>
</gene>
<evidence type="ECO:0000256" key="4">
    <source>
        <dbReference type="ARBA" id="ARBA00023015"/>
    </source>
</evidence>
<accession>A0A1F5MID6</accession>
<comment type="function">
    <text evidence="7">Negatively regulates transcription of bacterial ribonucleotide reductase nrd genes and operons by binding to NrdR-boxes.</text>
</comment>
<dbReference type="PANTHER" id="PTHR30455:SF2">
    <property type="entry name" value="TRANSCRIPTIONAL REPRESSOR NRDR"/>
    <property type="match status" value="1"/>
</dbReference>
<reference evidence="9 10" key="1">
    <citation type="journal article" date="2016" name="Nat. Commun.">
        <title>Thousands of microbial genomes shed light on interconnected biogeochemical processes in an aquifer system.</title>
        <authorList>
            <person name="Anantharaman K."/>
            <person name="Brown C.T."/>
            <person name="Hug L.A."/>
            <person name="Sharon I."/>
            <person name="Castelle C.J."/>
            <person name="Probst A.J."/>
            <person name="Thomas B.C."/>
            <person name="Singh A."/>
            <person name="Wilkins M.J."/>
            <person name="Karaoz U."/>
            <person name="Brodie E.L."/>
            <person name="Williams K.H."/>
            <person name="Hubbard S.S."/>
            <person name="Banfield J.F."/>
        </authorList>
    </citation>
    <scope>NUCLEOTIDE SEQUENCE [LARGE SCALE GENOMIC DNA]</scope>
</reference>
<evidence type="ECO:0000259" key="8">
    <source>
        <dbReference type="PROSITE" id="PS51161"/>
    </source>
</evidence>
<dbReference type="NCBIfam" id="TIGR00244">
    <property type="entry name" value="transcriptional regulator NrdR"/>
    <property type="match status" value="1"/>
</dbReference>
<dbReference type="Pfam" id="PF22811">
    <property type="entry name" value="Zn_ribbon_NrdR"/>
    <property type="match status" value="1"/>
</dbReference>
<keyword evidence="5 7" id="KW-0238">DNA-binding</keyword>
<dbReference type="Pfam" id="PF03477">
    <property type="entry name" value="ATP-cone"/>
    <property type="match status" value="1"/>
</dbReference>
<feature type="zinc finger region" evidence="7">
    <location>
        <begin position="3"/>
        <end position="34"/>
    </location>
</feature>
<sequence length="149" mass="17614">MKCPYCASFSNRVVDKRLVKGIGDIRRRRECLKCAKRFTTYEKLAELDFVVIKRDGRHETFNRDKLRLGVEKALQKRPAFDRVDSVVERIERRLRRRGNKEIPSKFIGQMVLLELKKIDAVAYLRFVSVYRQFESVNDFAKELTTIAKI</sequence>
<comment type="caution">
    <text evidence="9">The sequence shown here is derived from an EMBL/GenBank/DDBJ whole genome shotgun (WGS) entry which is preliminary data.</text>
</comment>
<keyword evidence="1 7" id="KW-0678">Repressor</keyword>
<dbReference type="InterPro" id="IPR003796">
    <property type="entry name" value="RNR_NrdR-like"/>
</dbReference>
<keyword evidence="7" id="KW-0479">Metal-binding</keyword>
<dbReference type="GO" id="GO:0045892">
    <property type="term" value="P:negative regulation of DNA-templated transcription"/>
    <property type="evidence" value="ECO:0007669"/>
    <property type="project" value="UniProtKB-UniRule"/>
</dbReference>
<dbReference type="PANTHER" id="PTHR30455">
    <property type="entry name" value="TRANSCRIPTIONAL REPRESSOR NRDR"/>
    <property type="match status" value="1"/>
</dbReference>
<evidence type="ECO:0000313" key="9">
    <source>
        <dbReference type="EMBL" id="OGE65141.1"/>
    </source>
</evidence>
<dbReference type="InterPro" id="IPR055173">
    <property type="entry name" value="NrdR-like_N"/>
</dbReference>
<evidence type="ECO:0000256" key="5">
    <source>
        <dbReference type="ARBA" id="ARBA00023125"/>
    </source>
</evidence>
<evidence type="ECO:0000256" key="2">
    <source>
        <dbReference type="ARBA" id="ARBA00022741"/>
    </source>
</evidence>
<organism evidence="9 10">
    <name type="scientific">Candidatus Daviesbacteria bacterium RIFCSPLOWO2_01_FULL_40_24</name>
    <dbReference type="NCBI Taxonomy" id="1797787"/>
    <lineage>
        <taxon>Bacteria</taxon>
        <taxon>Candidatus Daviesiibacteriota</taxon>
    </lineage>
</organism>
<keyword evidence="2 7" id="KW-0547">Nucleotide-binding</keyword>
<dbReference type="InterPro" id="IPR005144">
    <property type="entry name" value="ATP-cone_dom"/>
</dbReference>
<keyword evidence="4 7" id="KW-0805">Transcription regulation</keyword>
<dbReference type="AlphaFoldDB" id="A0A1F5MID6"/>
<dbReference type="EMBL" id="MFDO01000023">
    <property type="protein sequence ID" value="OGE65141.1"/>
    <property type="molecule type" value="Genomic_DNA"/>
</dbReference>
<comment type="similarity">
    <text evidence="7">Belongs to the NrdR family.</text>
</comment>